<dbReference type="AlphaFoldDB" id="A0A5C5TXU9"/>
<sequence length="122" mass="13653">MNTQQIADRLVELCRAGNFEQAYDELFAEDAENIEMPTTAEGPLGNAKGLDAIRRKGAAWEEGIEEMHGGSVGEPIVAGNWFALPMSMDVTFKGRGRMAMDELCVYQVRDGRIVREQFFYDT</sequence>
<protein>
    <submittedName>
        <fullName evidence="2">Nuclear transport factor 2 family protein</fullName>
    </submittedName>
</protein>
<dbReference type="SUPFAM" id="SSF54427">
    <property type="entry name" value="NTF2-like"/>
    <property type="match status" value="1"/>
</dbReference>
<organism evidence="2 3">
    <name type="scientific">Luteimonas marina</name>
    <dbReference type="NCBI Taxonomy" id="488485"/>
    <lineage>
        <taxon>Bacteria</taxon>
        <taxon>Pseudomonadati</taxon>
        <taxon>Pseudomonadota</taxon>
        <taxon>Gammaproteobacteria</taxon>
        <taxon>Lysobacterales</taxon>
        <taxon>Lysobacteraceae</taxon>
        <taxon>Luteimonas</taxon>
    </lineage>
</organism>
<dbReference type="EMBL" id="VOHK01000007">
    <property type="protein sequence ID" value="TWT18115.1"/>
    <property type="molecule type" value="Genomic_DNA"/>
</dbReference>
<gene>
    <name evidence="2" type="ORF">FQY83_15325</name>
</gene>
<accession>A0A5C5TXU9</accession>
<feature type="domain" description="SnoaL-like" evidence="1">
    <location>
        <begin position="1"/>
        <end position="120"/>
    </location>
</feature>
<dbReference type="Pfam" id="PF20409">
    <property type="entry name" value="SnoaL_5"/>
    <property type="match status" value="1"/>
</dbReference>
<dbReference type="RefSeq" id="WP_146388855.1">
    <property type="nucleotide sequence ID" value="NZ_VOHK01000007.1"/>
</dbReference>
<proteinExistence type="predicted"/>
<keyword evidence="3" id="KW-1185">Reference proteome</keyword>
<evidence type="ECO:0000313" key="3">
    <source>
        <dbReference type="Proteomes" id="UP000319980"/>
    </source>
</evidence>
<evidence type="ECO:0000313" key="2">
    <source>
        <dbReference type="EMBL" id="TWT18115.1"/>
    </source>
</evidence>
<comment type="caution">
    <text evidence="2">The sequence shown here is derived from an EMBL/GenBank/DDBJ whole genome shotgun (WGS) entry which is preliminary data.</text>
</comment>
<reference evidence="2 3" key="1">
    <citation type="journal article" date="2008" name="Int. J. Syst. Evol. Microbiol.">
        <title>Luteimonas marina sp. nov., isolated from seawater.</title>
        <authorList>
            <person name="Baik K.S."/>
            <person name="Park S.C."/>
            <person name="Kim M.S."/>
            <person name="Kim E.M."/>
            <person name="Park C."/>
            <person name="Chun J."/>
            <person name="Seong C.N."/>
        </authorList>
    </citation>
    <scope>NUCLEOTIDE SEQUENCE [LARGE SCALE GENOMIC DNA]</scope>
    <source>
        <strain evidence="2 3">FR1330</strain>
    </source>
</reference>
<dbReference type="InterPro" id="IPR032710">
    <property type="entry name" value="NTF2-like_dom_sf"/>
</dbReference>
<evidence type="ECO:0000259" key="1">
    <source>
        <dbReference type="Pfam" id="PF20409"/>
    </source>
</evidence>
<dbReference type="Proteomes" id="UP000319980">
    <property type="component" value="Unassembled WGS sequence"/>
</dbReference>
<dbReference type="Gene3D" id="3.10.450.50">
    <property type="match status" value="1"/>
</dbReference>
<dbReference type="InterPro" id="IPR046860">
    <property type="entry name" value="SnoaL_5"/>
</dbReference>
<dbReference type="OrthoDB" id="336094at2"/>
<name>A0A5C5TXU9_9GAMM</name>